<accession>A0A4Z0BJD6</accession>
<comment type="caution">
    <text evidence="2">The sequence shown here is derived from an EMBL/GenBank/DDBJ whole genome shotgun (WGS) entry which is preliminary data.</text>
</comment>
<protein>
    <submittedName>
        <fullName evidence="2">Uncharacterized protein</fullName>
    </submittedName>
</protein>
<name>A0A4Z0BJD6_9BURK</name>
<dbReference type="PROSITE" id="PS51257">
    <property type="entry name" value="PROKAR_LIPOPROTEIN"/>
    <property type="match status" value="1"/>
</dbReference>
<reference evidence="2 3" key="1">
    <citation type="submission" date="2019-03" db="EMBL/GenBank/DDBJ databases">
        <title>Ramlibacter henchirensis DSM 14656, whole genome shotgun sequence.</title>
        <authorList>
            <person name="Zhang X."/>
            <person name="Feng G."/>
            <person name="Zhu H."/>
        </authorList>
    </citation>
    <scope>NUCLEOTIDE SEQUENCE [LARGE SCALE GENOMIC DNA]</scope>
    <source>
        <strain evidence="2 3">DSM 14656</strain>
    </source>
</reference>
<dbReference type="RefSeq" id="WP_135265633.1">
    <property type="nucleotide sequence ID" value="NZ_SMLM01000004.1"/>
</dbReference>
<feature type="chain" id="PRO_5021404843" evidence="1">
    <location>
        <begin position="21"/>
        <end position="100"/>
    </location>
</feature>
<keyword evidence="1" id="KW-0732">Signal</keyword>
<evidence type="ECO:0000313" key="3">
    <source>
        <dbReference type="Proteomes" id="UP000298180"/>
    </source>
</evidence>
<sequence length="100" mass="9933">MNLLRLCAFVLLPATLAACAARPVVVTTPAPVVQAPPPVVMGAPPAAGAPITLEIPPGYYPAPGTCRVWVPGVPASQQSAPASCASLQNSVPAGAVLLRG</sequence>
<gene>
    <name evidence="2" type="ORF">EZ313_22940</name>
</gene>
<evidence type="ECO:0000256" key="1">
    <source>
        <dbReference type="SAM" id="SignalP"/>
    </source>
</evidence>
<keyword evidence="3" id="KW-1185">Reference proteome</keyword>
<proteinExistence type="predicted"/>
<dbReference type="AlphaFoldDB" id="A0A4Z0BJD6"/>
<dbReference type="Proteomes" id="UP000298180">
    <property type="component" value="Unassembled WGS sequence"/>
</dbReference>
<organism evidence="2 3">
    <name type="scientific">Ramlibacter henchirensis</name>
    <dbReference type="NCBI Taxonomy" id="204072"/>
    <lineage>
        <taxon>Bacteria</taxon>
        <taxon>Pseudomonadati</taxon>
        <taxon>Pseudomonadota</taxon>
        <taxon>Betaproteobacteria</taxon>
        <taxon>Burkholderiales</taxon>
        <taxon>Comamonadaceae</taxon>
        <taxon>Ramlibacter</taxon>
    </lineage>
</organism>
<feature type="signal peptide" evidence="1">
    <location>
        <begin position="1"/>
        <end position="20"/>
    </location>
</feature>
<evidence type="ECO:0000313" key="2">
    <source>
        <dbReference type="EMBL" id="TFY99406.1"/>
    </source>
</evidence>
<dbReference type="EMBL" id="SMLM01000004">
    <property type="protein sequence ID" value="TFY99406.1"/>
    <property type="molecule type" value="Genomic_DNA"/>
</dbReference>